<evidence type="ECO:0000256" key="1">
    <source>
        <dbReference type="ARBA" id="ARBA00005640"/>
    </source>
</evidence>
<dbReference type="GO" id="GO:0006412">
    <property type="term" value="P:translation"/>
    <property type="evidence" value="ECO:0007669"/>
    <property type="project" value="InterPro"/>
</dbReference>
<dbReference type="GO" id="GO:0022625">
    <property type="term" value="C:cytosolic large ribosomal subunit"/>
    <property type="evidence" value="ECO:0007669"/>
    <property type="project" value="TreeGrafter"/>
</dbReference>
<dbReference type="InterPro" id="IPR001380">
    <property type="entry name" value="Ribosomal_eL13"/>
</dbReference>
<comment type="similarity">
    <text evidence="1 4">Belongs to the eukaryotic ribosomal protein eL13 family.</text>
</comment>
<comment type="caution">
    <text evidence="6">The sequence shown here is derived from an EMBL/GenBank/DDBJ whole genome shotgun (WGS) entry which is preliminary data.</text>
</comment>
<evidence type="ECO:0000313" key="6">
    <source>
        <dbReference type="EMBL" id="TPX58998.1"/>
    </source>
</evidence>
<dbReference type="EMBL" id="QEAQ01000030">
    <property type="protein sequence ID" value="TPX58998.1"/>
    <property type="molecule type" value="Genomic_DNA"/>
</dbReference>
<dbReference type="Pfam" id="PF01294">
    <property type="entry name" value="Ribosomal_L13e"/>
    <property type="match status" value="1"/>
</dbReference>
<dbReference type="Gene3D" id="1.20.5.110">
    <property type="match status" value="1"/>
</dbReference>
<dbReference type="Proteomes" id="UP000318582">
    <property type="component" value="Unassembled WGS sequence"/>
</dbReference>
<proteinExistence type="inferred from homology"/>
<dbReference type="PROSITE" id="PS01104">
    <property type="entry name" value="RIBOSOMAL_L13E"/>
    <property type="match status" value="1"/>
</dbReference>
<organism evidence="6 7">
    <name type="scientific">Powellomyces hirtus</name>
    <dbReference type="NCBI Taxonomy" id="109895"/>
    <lineage>
        <taxon>Eukaryota</taxon>
        <taxon>Fungi</taxon>
        <taxon>Fungi incertae sedis</taxon>
        <taxon>Chytridiomycota</taxon>
        <taxon>Chytridiomycota incertae sedis</taxon>
        <taxon>Chytridiomycetes</taxon>
        <taxon>Spizellomycetales</taxon>
        <taxon>Powellomycetaceae</taxon>
        <taxon>Powellomyces</taxon>
    </lineage>
</organism>
<evidence type="ECO:0000256" key="3">
    <source>
        <dbReference type="ARBA" id="ARBA00023274"/>
    </source>
</evidence>
<evidence type="ECO:0000256" key="5">
    <source>
        <dbReference type="SAM" id="MobiDB-lite"/>
    </source>
</evidence>
<dbReference type="AlphaFoldDB" id="A0A507E7A6"/>
<name>A0A507E7A6_9FUNG</name>
<dbReference type="STRING" id="109895.A0A507E7A6"/>
<evidence type="ECO:0000256" key="2">
    <source>
        <dbReference type="ARBA" id="ARBA00022980"/>
    </source>
</evidence>
<dbReference type="GO" id="GO:0003735">
    <property type="term" value="F:structural constituent of ribosome"/>
    <property type="evidence" value="ECO:0007669"/>
    <property type="project" value="InterPro"/>
</dbReference>
<keyword evidence="7" id="KW-1185">Reference proteome</keyword>
<dbReference type="PANTHER" id="PTHR11722:SF0">
    <property type="entry name" value="LARGE RIBOSOMAL SUBUNIT PROTEIN EL13"/>
    <property type="match status" value="1"/>
</dbReference>
<evidence type="ECO:0000256" key="4">
    <source>
        <dbReference type="RuleBase" id="RU000572"/>
    </source>
</evidence>
<keyword evidence="2 4" id="KW-0689">Ribosomal protein</keyword>
<evidence type="ECO:0000313" key="7">
    <source>
        <dbReference type="Proteomes" id="UP000318582"/>
    </source>
</evidence>
<reference evidence="6 7" key="1">
    <citation type="journal article" date="2019" name="Sci. Rep.">
        <title>Comparative genomics of chytrid fungi reveal insights into the obligate biotrophic and pathogenic lifestyle of Synchytrium endobioticum.</title>
        <authorList>
            <person name="van de Vossenberg B.T.L.H."/>
            <person name="Warris S."/>
            <person name="Nguyen H.D.T."/>
            <person name="van Gent-Pelzer M.P.E."/>
            <person name="Joly D.L."/>
            <person name="van de Geest H.C."/>
            <person name="Bonants P.J.M."/>
            <person name="Smith D.S."/>
            <person name="Levesque C.A."/>
            <person name="van der Lee T.A.J."/>
        </authorList>
    </citation>
    <scope>NUCLEOTIDE SEQUENCE [LARGE SCALE GENOMIC DNA]</scope>
    <source>
        <strain evidence="6 7">CBS 809.83</strain>
    </source>
</reference>
<dbReference type="GO" id="GO:0003723">
    <property type="term" value="F:RNA binding"/>
    <property type="evidence" value="ECO:0007669"/>
    <property type="project" value="TreeGrafter"/>
</dbReference>
<sequence length="270" mass="30339">MNNANTAIAALRHTTKRYDQNDSVNDRVTKDVGTLNDLIELLRMENSMGPDKILPCDGSTEWMGSTTLKELPKHFRKDWQLHVKTWFDQPGKKKSRRVQRIKKAAQIAPRPVDGLLRPAVRGQTVKYNMKLRAGRGFTLEELKAAGIRRKEARSIGVSVDHRRRNRSVEGLEANVQRLKEYSARLIVFPKKANKPKKGDADAQTVAAATQLRGAILPIAQPENTDVERPLGDAPKVHAYATLRKARSDKRLKGVREARAKAAAEEEKAKK</sequence>
<protein>
    <recommendedName>
        <fullName evidence="4">60S ribosomal protein L13</fullName>
    </recommendedName>
</protein>
<dbReference type="HAMAP" id="MF_00499">
    <property type="entry name" value="Ribosomal_eL13"/>
    <property type="match status" value="1"/>
</dbReference>
<gene>
    <name evidence="6" type="ORF">PhCBS80983_g02787</name>
</gene>
<dbReference type="FunFam" id="1.20.5.110:FF:000003">
    <property type="entry name" value="60S ribosomal protein L13"/>
    <property type="match status" value="1"/>
</dbReference>
<dbReference type="InterPro" id="IPR018256">
    <property type="entry name" value="Ribosomal_eL13_CS"/>
</dbReference>
<keyword evidence="3 4" id="KW-0687">Ribonucleoprotein</keyword>
<feature type="region of interest" description="Disordered" evidence="5">
    <location>
        <begin position="250"/>
        <end position="270"/>
    </location>
</feature>
<accession>A0A507E7A6</accession>
<dbReference type="PANTHER" id="PTHR11722">
    <property type="entry name" value="60S RIBOSOMAL PROTEIN L13"/>
    <property type="match status" value="1"/>
</dbReference>